<evidence type="ECO:0000256" key="2">
    <source>
        <dbReference type="SAM" id="Phobius"/>
    </source>
</evidence>
<dbReference type="OrthoDB" id="27171at2"/>
<organism evidence="3 4">
    <name type="scientific">Roseicella aquatilis</name>
    <dbReference type="NCBI Taxonomy" id="2527868"/>
    <lineage>
        <taxon>Bacteria</taxon>
        <taxon>Pseudomonadati</taxon>
        <taxon>Pseudomonadota</taxon>
        <taxon>Alphaproteobacteria</taxon>
        <taxon>Acetobacterales</taxon>
        <taxon>Roseomonadaceae</taxon>
        <taxon>Roseicella</taxon>
    </lineage>
</organism>
<evidence type="ECO:0008006" key="5">
    <source>
        <dbReference type="Google" id="ProtNLM"/>
    </source>
</evidence>
<evidence type="ECO:0000256" key="1">
    <source>
        <dbReference type="SAM" id="MobiDB-lite"/>
    </source>
</evidence>
<reference evidence="3 4" key="1">
    <citation type="submission" date="2019-03" db="EMBL/GenBank/DDBJ databases">
        <title>Paracraurococcus aquatilis NE82 genome sequence.</title>
        <authorList>
            <person name="Zhao Y."/>
            <person name="Du Z."/>
        </authorList>
    </citation>
    <scope>NUCLEOTIDE SEQUENCE [LARGE SCALE GENOMIC DNA]</scope>
    <source>
        <strain evidence="3 4">NE82</strain>
    </source>
</reference>
<dbReference type="InterPro" id="IPR032307">
    <property type="entry name" value="PepSY_TM-like_2"/>
</dbReference>
<name>A0A4R4DK98_9PROT</name>
<proteinExistence type="predicted"/>
<keyword evidence="2" id="KW-0472">Membrane</keyword>
<dbReference type="PANTHER" id="PTHR40115:SF1">
    <property type="entry name" value="INNER MEMBRANE PROTEIN WITH PEPSY TM HELIX"/>
    <property type="match status" value="1"/>
</dbReference>
<keyword evidence="2" id="KW-0812">Transmembrane</keyword>
<protein>
    <recommendedName>
        <fullName evidence="5">Peptidase</fullName>
    </recommendedName>
</protein>
<accession>A0A4R4DK98</accession>
<comment type="caution">
    <text evidence="3">The sequence shown here is derived from an EMBL/GenBank/DDBJ whole genome shotgun (WGS) entry which is preliminary data.</text>
</comment>
<dbReference type="PANTHER" id="PTHR40115">
    <property type="entry name" value="INNER MEMBRANE PROTEIN WITH PEPSY TM HELIX"/>
    <property type="match status" value="1"/>
</dbReference>
<gene>
    <name evidence="3" type="ORF">EXY23_13760</name>
</gene>
<dbReference type="RefSeq" id="WP_132290078.1">
    <property type="nucleotide sequence ID" value="NZ_SKBM01000012.1"/>
</dbReference>
<keyword evidence="4" id="KW-1185">Reference proteome</keyword>
<keyword evidence="2" id="KW-1133">Transmembrane helix</keyword>
<feature type="transmembrane region" description="Helical" evidence="2">
    <location>
        <begin position="221"/>
        <end position="241"/>
    </location>
</feature>
<sequence>MLQRGFEEDGGALRAGDGGRPVPPPARDARPAPATAGRARARGSRSFWLKHLHQWHWVSAALCLVGMLLFAATGITLNHAADIGATPRVTTRTATLPSGLLEGLTAEPEGKRPLSAPLAAWVAREFGVDAAGRAAEWSGADIYLALPRPGGDGWISIDRETGEATHEVTSRGWIAILNDLHKGRDTGPAWRWFLDAFAAACLIFCLTGLVLLHLHAGGRPATWPVVGLGLVAPLVLALLFIH</sequence>
<dbReference type="EMBL" id="SKBM01000012">
    <property type="protein sequence ID" value="TCZ60836.1"/>
    <property type="molecule type" value="Genomic_DNA"/>
</dbReference>
<evidence type="ECO:0000313" key="4">
    <source>
        <dbReference type="Proteomes" id="UP000295023"/>
    </source>
</evidence>
<feature type="transmembrane region" description="Helical" evidence="2">
    <location>
        <begin position="192"/>
        <end position="215"/>
    </location>
</feature>
<feature type="region of interest" description="Disordered" evidence="1">
    <location>
        <begin position="1"/>
        <end position="37"/>
    </location>
</feature>
<feature type="transmembrane region" description="Helical" evidence="2">
    <location>
        <begin position="55"/>
        <end position="77"/>
    </location>
</feature>
<dbReference type="AlphaFoldDB" id="A0A4R4DK98"/>
<evidence type="ECO:0000313" key="3">
    <source>
        <dbReference type="EMBL" id="TCZ60836.1"/>
    </source>
</evidence>
<dbReference type="Pfam" id="PF16357">
    <property type="entry name" value="PepSY_TM_like_2"/>
    <property type="match status" value="1"/>
</dbReference>
<dbReference type="Proteomes" id="UP000295023">
    <property type="component" value="Unassembled WGS sequence"/>
</dbReference>